<dbReference type="RefSeq" id="XP_060327604.1">
    <property type="nucleotide sequence ID" value="XM_060477898.1"/>
</dbReference>
<dbReference type="InterPro" id="IPR011009">
    <property type="entry name" value="Kinase-like_dom_sf"/>
</dbReference>
<comment type="caution">
    <text evidence="2">The sequence shown here is derived from an EMBL/GenBank/DDBJ whole genome shotgun (WGS) entry which is preliminary data.</text>
</comment>
<organism evidence="2 3">
    <name type="scientific">Armillaria tabescens</name>
    <name type="common">Ringless honey mushroom</name>
    <name type="synonym">Agaricus tabescens</name>
    <dbReference type="NCBI Taxonomy" id="1929756"/>
    <lineage>
        <taxon>Eukaryota</taxon>
        <taxon>Fungi</taxon>
        <taxon>Dikarya</taxon>
        <taxon>Basidiomycota</taxon>
        <taxon>Agaricomycotina</taxon>
        <taxon>Agaricomycetes</taxon>
        <taxon>Agaricomycetidae</taxon>
        <taxon>Agaricales</taxon>
        <taxon>Marasmiineae</taxon>
        <taxon>Physalacriaceae</taxon>
        <taxon>Desarmillaria</taxon>
    </lineage>
</organism>
<dbReference type="SUPFAM" id="SSF56112">
    <property type="entry name" value="Protein kinase-like (PK-like)"/>
    <property type="match status" value="1"/>
</dbReference>
<dbReference type="Gene3D" id="1.10.510.10">
    <property type="entry name" value="Transferase(Phosphotransferase) domain 1"/>
    <property type="match status" value="1"/>
</dbReference>
<dbReference type="PIRSF" id="PIRSF000654">
    <property type="entry name" value="Integrin-linked_kinase"/>
    <property type="match status" value="1"/>
</dbReference>
<name>A0AA39JYH0_ARMTA</name>
<evidence type="ECO:0000313" key="3">
    <source>
        <dbReference type="Proteomes" id="UP001175211"/>
    </source>
</evidence>
<evidence type="ECO:0000313" key="2">
    <source>
        <dbReference type="EMBL" id="KAK0451267.1"/>
    </source>
</evidence>
<dbReference type="GO" id="GO:0005524">
    <property type="term" value="F:ATP binding"/>
    <property type="evidence" value="ECO:0007669"/>
    <property type="project" value="InterPro"/>
</dbReference>
<dbReference type="PROSITE" id="PS00108">
    <property type="entry name" value="PROTEIN_KINASE_ST"/>
    <property type="match status" value="1"/>
</dbReference>
<evidence type="ECO:0000259" key="1">
    <source>
        <dbReference type="PROSITE" id="PS50011"/>
    </source>
</evidence>
<dbReference type="PRINTS" id="PR00109">
    <property type="entry name" value="TYRKINASE"/>
</dbReference>
<dbReference type="Pfam" id="PF07714">
    <property type="entry name" value="PK_Tyr_Ser-Thr"/>
    <property type="match status" value="1"/>
</dbReference>
<dbReference type="InterPro" id="IPR000719">
    <property type="entry name" value="Prot_kinase_dom"/>
</dbReference>
<dbReference type="GeneID" id="85361446"/>
<keyword evidence="3" id="KW-1185">Reference proteome</keyword>
<dbReference type="InterPro" id="IPR008271">
    <property type="entry name" value="Ser/Thr_kinase_AS"/>
</dbReference>
<keyword evidence="2" id="KW-0808">Transferase</keyword>
<gene>
    <name evidence="2" type="ORF">EV420DRAFT_1646357</name>
</gene>
<dbReference type="Proteomes" id="UP001175211">
    <property type="component" value="Unassembled WGS sequence"/>
</dbReference>
<dbReference type="PROSITE" id="PS50011">
    <property type="entry name" value="PROTEIN_KINASE_DOM"/>
    <property type="match status" value="1"/>
</dbReference>
<dbReference type="InterPro" id="IPR001245">
    <property type="entry name" value="Ser-Thr/Tyr_kinase_cat_dom"/>
</dbReference>
<dbReference type="InterPro" id="IPR051681">
    <property type="entry name" value="Ser/Thr_Kinases-Pseudokinases"/>
</dbReference>
<dbReference type="AlphaFoldDB" id="A0AA39JYH0"/>
<dbReference type="PANTHER" id="PTHR44329">
    <property type="entry name" value="SERINE/THREONINE-PROTEIN KINASE TNNI3K-RELATED"/>
    <property type="match status" value="1"/>
</dbReference>
<dbReference type="SMART" id="SM00220">
    <property type="entry name" value="S_TKc"/>
    <property type="match status" value="1"/>
</dbReference>
<protein>
    <submittedName>
        <fullName evidence="2">Kinase-like domain-containing protein</fullName>
    </submittedName>
</protein>
<proteinExistence type="predicted"/>
<dbReference type="GO" id="GO:0004674">
    <property type="term" value="F:protein serine/threonine kinase activity"/>
    <property type="evidence" value="ECO:0007669"/>
    <property type="project" value="TreeGrafter"/>
</dbReference>
<accession>A0AA39JYH0</accession>
<sequence>MLRDFKKTEAYPFAQGSFGEVWKGEVDGTQVAIKRARIFTSDSNIEKVLRKIRREAIIWTQLCDHPNVLPFYGIYHDFAPSSYCLVSPFMPSGSLHQYMNNTSHPDQHKLALDVTHGMNYLHKLLIIHGDLKGDNILITNDHRAVIADFGLSFVMGVTTFTTSSSPHKGGTLRWQAPEVLNASPNSLLADVYSLTCVYFEIFNRTIPWENIKDVAIIVNVSVKKEHPGHPRYLVSTAWHAELWWDLMTRCWAYDPSHRPTLPEIMADLCVMQDMPMMMETQSRWDKSTTIRLRNPLIRGELVVPSGLPRFLNLEGLSDG</sequence>
<dbReference type="EMBL" id="JAUEPS010000034">
    <property type="protein sequence ID" value="KAK0451267.1"/>
    <property type="molecule type" value="Genomic_DNA"/>
</dbReference>
<feature type="domain" description="Protein kinase" evidence="1">
    <location>
        <begin position="7"/>
        <end position="277"/>
    </location>
</feature>
<reference evidence="2" key="1">
    <citation type="submission" date="2023-06" db="EMBL/GenBank/DDBJ databases">
        <authorList>
            <consortium name="Lawrence Berkeley National Laboratory"/>
            <person name="Ahrendt S."/>
            <person name="Sahu N."/>
            <person name="Indic B."/>
            <person name="Wong-Bajracharya J."/>
            <person name="Merenyi Z."/>
            <person name="Ke H.-M."/>
            <person name="Monk M."/>
            <person name="Kocsube S."/>
            <person name="Drula E."/>
            <person name="Lipzen A."/>
            <person name="Balint B."/>
            <person name="Henrissat B."/>
            <person name="Andreopoulos B."/>
            <person name="Martin F.M."/>
            <person name="Harder C.B."/>
            <person name="Rigling D."/>
            <person name="Ford K.L."/>
            <person name="Foster G.D."/>
            <person name="Pangilinan J."/>
            <person name="Papanicolaou A."/>
            <person name="Barry K."/>
            <person name="LaButti K."/>
            <person name="Viragh M."/>
            <person name="Koriabine M."/>
            <person name="Yan M."/>
            <person name="Riley R."/>
            <person name="Champramary S."/>
            <person name="Plett K.L."/>
            <person name="Tsai I.J."/>
            <person name="Slot J."/>
            <person name="Sipos G."/>
            <person name="Plett J."/>
            <person name="Nagy L.G."/>
            <person name="Grigoriev I.V."/>
        </authorList>
    </citation>
    <scope>NUCLEOTIDE SEQUENCE</scope>
    <source>
        <strain evidence="2">CCBAS 213</strain>
    </source>
</reference>
<keyword evidence="2" id="KW-0418">Kinase</keyword>